<keyword evidence="2" id="KW-1185">Reference proteome</keyword>
<evidence type="ECO:0000313" key="1">
    <source>
        <dbReference type="EMBL" id="PWK75409.1"/>
    </source>
</evidence>
<comment type="caution">
    <text evidence="1">The sequence shown here is derived from an EMBL/GenBank/DDBJ whole genome shotgun (WGS) entry which is preliminary data.</text>
</comment>
<dbReference type="EMBL" id="QGHA01000008">
    <property type="protein sequence ID" value="PWK75409.1"/>
    <property type="molecule type" value="Genomic_DNA"/>
</dbReference>
<evidence type="ECO:0008006" key="3">
    <source>
        <dbReference type="Google" id="ProtNLM"/>
    </source>
</evidence>
<dbReference type="Proteomes" id="UP000245678">
    <property type="component" value="Unassembled WGS sequence"/>
</dbReference>
<organism evidence="1 2">
    <name type="scientific">Mucilaginibacter oryzae</name>
    <dbReference type="NCBI Taxonomy" id="468058"/>
    <lineage>
        <taxon>Bacteria</taxon>
        <taxon>Pseudomonadati</taxon>
        <taxon>Bacteroidota</taxon>
        <taxon>Sphingobacteriia</taxon>
        <taxon>Sphingobacteriales</taxon>
        <taxon>Sphingobacteriaceae</taxon>
        <taxon>Mucilaginibacter</taxon>
    </lineage>
</organism>
<accession>A0A316H2X5</accession>
<protein>
    <recommendedName>
        <fullName evidence="3">SpoOB alpha-helical domain-containing protein</fullName>
    </recommendedName>
</protein>
<dbReference type="GO" id="GO:0000155">
    <property type="term" value="F:phosphorelay sensor kinase activity"/>
    <property type="evidence" value="ECO:0007669"/>
    <property type="project" value="InterPro"/>
</dbReference>
<reference evidence="1 2" key="1">
    <citation type="submission" date="2018-05" db="EMBL/GenBank/DDBJ databases">
        <title>Genomic Encyclopedia of Archaeal and Bacterial Type Strains, Phase II (KMG-II): from individual species to whole genera.</title>
        <authorList>
            <person name="Goeker M."/>
        </authorList>
    </citation>
    <scope>NUCLEOTIDE SEQUENCE [LARGE SCALE GENOMIC DNA]</scope>
    <source>
        <strain evidence="1 2">DSM 19975</strain>
    </source>
</reference>
<gene>
    <name evidence="1" type="ORF">LX99_03903</name>
</gene>
<dbReference type="AlphaFoldDB" id="A0A316H2X5"/>
<dbReference type="SUPFAM" id="SSF47384">
    <property type="entry name" value="Homodimeric domain of signal transducing histidine kinase"/>
    <property type="match status" value="1"/>
</dbReference>
<name>A0A316H2X5_9SPHI</name>
<dbReference type="RefSeq" id="WP_109609346.1">
    <property type="nucleotide sequence ID" value="NZ_QGHA01000008.1"/>
</dbReference>
<proteinExistence type="predicted"/>
<evidence type="ECO:0000313" key="2">
    <source>
        <dbReference type="Proteomes" id="UP000245678"/>
    </source>
</evidence>
<dbReference type="InterPro" id="IPR036097">
    <property type="entry name" value="HisK_dim/P_sf"/>
</dbReference>
<sequence>MTVDEANNDEALRKLRHDIKNQLSNIILALEQLRYEIPEPSADILFYIDTISISTNRINALLKNNE</sequence>